<dbReference type="EMBL" id="QXVO01000017">
    <property type="protein sequence ID" value="RIO45729.1"/>
    <property type="molecule type" value="Genomic_DNA"/>
</dbReference>
<gene>
    <name evidence="1" type="ORF">BUZ57_06870</name>
</gene>
<evidence type="ECO:0000313" key="2">
    <source>
        <dbReference type="Proteomes" id="UP000285625"/>
    </source>
</evidence>
<dbReference type="RefSeq" id="WP_119635451.1">
    <property type="nucleotide sequence ID" value="NZ_JAWCVU010000034.1"/>
</dbReference>
<sequence>MDAEIKSFLETLSYAHCYVHINTSVLTGYKDEALTKEIRLHQHESYAQVLYEHDANTLALRIQEQRIFVPKSAVSLMLYDAYDFKLNQYTIIKHEKPSLRYDSKDKATVPIHIECYWKQIAKHLYITQHLHNHNHQLAVKKLLGDNIKKRNHVKQLIEMKDTLLNRYLKLRESRLGRIQIKLWERRS</sequence>
<protein>
    <submittedName>
        <fullName evidence="1">Uncharacterized protein</fullName>
    </submittedName>
</protein>
<dbReference type="AlphaFoldDB" id="A0A418JIW5"/>
<dbReference type="STRING" id="1284.SHYC_09070"/>
<comment type="caution">
    <text evidence="1">The sequence shown here is derived from an EMBL/GenBank/DDBJ whole genome shotgun (WGS) entry which is preliminary data.</text>
</comment>
<evidence type="ECO:0000313" key="1">
    <source>
        <dbReference type="EMBL" id="RIO45729.1"/>
    </source>
</evidence>
<name>A0A418JIW5_STAHY</name>
<proteinExistence type="predicted"/>
<reference evidence="1 2" key="1">
    <citation type="journal article" date="2016" name="Front. Microbiol.">
        <title>Comprehensive Phylogenetic Analysis of Bovine Non-aureus Staphylococci Species Based on Whole-Genome Sequencing.</title>
        <authorList>
            <person name="Naushad S."/>
            <person name="Barkema H.W."/>
            <person name="Luby C."/>
            <person name="Condas L.A."/>
            <person name="Nobrega D.B."/>
            <person name="Carson D.A."/>
            <person name="De Buck J."/>
        </authorList>
    </citation>
    <scope>NUCLEOTIDE SEQUENCE [LARGE SCALE GENOMIC DNA]</scope>
    <source>
        <strain evidence="1 2">SNUC 5959</strain>
    </source>
</reference>
<accession>A0A418JIW5</accession>
<organism evidence="1 2">
    <name type="scientific">Staphylococcus hyicus</name>
    <dbReference type="NCBI Taxonomy" id="1284"/>
    <lineage>
        <taxon>Bacteria</taxon>
        <taxon>Bacillati</taxon>
        <taxon>Bacillota</taxon>
        <taxon>Bacilli</taxon>
        <taxon>Bacillales</taxon>
        <taxon>Staphylococcaceae</taxon>
        <taxon>Staphylococcus</taxon>
    </lineage>
</organism>
<dbReference type="Proteomes" id="UP000285625">
    <property type="component" value="Unassembled WGS sequence"/>
</dbReference>